<proteinExistence type="predicted"/>
<dbReference type="PROSITE" id="PS50977">
    <property type="entry name" value="HTH_TETR_2"/>
    <property type="match status" value="1"/>
</dbReference>
<evidence type="ECO:0000259" key="5">
    <source>
        <dbReference type="PROSITE" id="PS50977"/>
    </source>
</evidence>
<evidence type="ECO:0000256" key="3">
    <source>
        <dbReference type="ARBA" id="ARBA00023163"/>
    </source>
</evidence>
<dbReference type="PRINTS" id="PR00455">
    <property type="entry name" value="HTHTETR"/>
</dbReference>
<dbReference type="InterPro" id="IPR001647">
    <property type="entry name" value="HTH_TetR"/>
</dbReference>
<dbReference type="InterPro" id="IPR009057">
    <property type="entry name" value="Homeodomain-like_sf"/>
</dbReference>
<evidence type="ECO:0000313" key="7">
    <source>
        <dbReference type="Proteomes" id="UP001306510"/>
    </source>
</evidence>
<keyword evidence="7" id="KW-1185">Reference proteome</keyword>
<dbReference type="PANTHER" id="PTHR47506">
    <property type="entry name" value="TRANSCRIPTIONAL REGULATORY PROTEIN"/>
    <property type="match status" value="1"/>
</dbReference>
<dbReference type="Gene3D" id="1.10.357.10">
    <property type="entry name" value="Tetracycline Repressor, domain 2"/>
    <property type="match status" value="1"/>
</dbReference>
<dbReference type="EMBL" id="JALLMC010000001">
    <property type="protein sequence ID" value="MEB6408761.1"/>
    <property type="molecule type" value="Genomic_DNA"/>
</dbReference>
<protein>
    <submittedName>
        <fullName evidence="6">TetR/AcrR family transcriptional regulator</fullName>
    </submittedName>
</protein>
<evidence type="ECO:0000256" key="2">
    <source>
        <dbReference type="ARBA" id="ARBA00023125"/>
    </source>
</evidence>
<dbReference type="SUPFAM" id="SSF46689">
    <property type="entry name" value="Homeodomain-like"/>
    <property type="match status" value="1"/>
</dbReference>
<dbReference type="Pfam" id="PF17937">
    <property type="entry name" value="TetR_C_28"/>
    <property type="match status" value="1"/>
</dbReference>
<dbReference type="Pfam" id="PF00440">
    <property type="entry name" value="TetR_N"/>
    <property type="match status" value="1"/>
</dbReference>
<evidence type="ECO:0000313" key="6">
    <source>
        <dbReference type="EMBL" id="MEB6408761.1"/>
    </source>
</evidence>
<evidence type="ECO:0000256" key="1">
    <source>
        <dbReference type="ARBA" id="ARBA00023015"/>
    </source>
</evidence>
<keyword evidence="2 4" id="KW-0238">DNA-binding</keyword>
<feature type="domain" description="HTH tetR-type" evidence="5">
    <location>
        <begin position="6"/>
        <end position="66"/>
    </location>
</feature>
<dbReference type="InterPro" id="IPR041479">
    <property type="entry name" value="TetR_CgmR_C"/>
</dbReference>
<feature type="DNA-binding region" description="H-T-H motif" evidence="4">
    <location>
        <begin position="29"/>
        <end position="48"/>
    </location>
</feature>
<comment type="caution">
    <text evidence="6">The sequence shown here is derived from an EMBL/GenBank/DDBJ whole genome shotgun (WGS) entry which is preliminary data.</text>
</comment>
<name>A0ABU6E0G7_9ENTR</name>
<reference evidence="6 7" key="1">
    <citation type="submission" date="2022-04" db="EMBL/GenBank/DDBJ databases">
        <title>Whole genome surviellance of AMR bacteria from Assam, India: One Health Study.</title>
        <authorList>
            <person name="Mendem S.K."/>
            <person name="Rakshit O."/>
            <person name="Murugesan D."/>
            <person name="Shome R."/>
            <person name="Raisen C."/>
            <person name="Holmes M.A."/>
            <person name="Saikia K."/>
            <person name="Shome B.R."/>
        </authorList>
    </citation>
    <scope>NUCLEOTIDE SEQUENCE [LARGE SCALE GENOMIC DNA]</scope>
    <source>
        <strain evidence="6 7">MGG-11lp</strain>
    </source>
</reference>
<evidence type="ECO:0000256" key="4">
    <source>
        <dbReference type="PROSITE-ProRule" id="PRU00335"/>
    </source>
</evidence>
<organism evidence="6 7">
    <name type="scientific">Enterobacter vonholyi</name>
    <dbReference type="NCBI Taxonomy" id="2797505"/>
    <lineage>
        <taxon>Bacteria</taxon>
        <taxon>Pseudomonadati</taxon>
        <taxon>Pseudomonadota</taxon>
        <taxon>Gammaproteobacteria</taxon>
        <taxon>Enterobacterales</taxon>
        <taxon>Enterobacteriaceae</taxon>
        <taxon>Enterobacter</taxon>
    </lineage>
</organism>
<dbReference type="Proteomes" id="UP001306510">
    <property type="component" value="Unassembled WGS sequence"/>
</dbReference>
<keyword evidence="1" id="KW-0805">Transcription regulation</keyword>
<gene>
    <name evidence="6" type="ORF">MXM28_03510</name>
</gene>
<dbReference type="RefSeq" id="WP_133294299.1">
    <property type="nucleotide sequence ID" value="NZ_JAGSJL010000023.1"/>
</dbReference>
<accession>A0ABU6E0G7</accession>
<sequence>MTRKKEIDREQVLDAAESIILESGGRVFTLDAVAERAGISKGGLVYTFSSKDGLIYAVLEREVTRFQQAVSQRLTDTAAGPRELILAHIEEALEEEDAVTQMAAFLITALVHAPGMLAPARNLYRTLLEPLREAGEEMADVRHAFLAVEGIFLLRGLGLADIPAGEIKSVLRHAREMILAALARTC</sequence>
<keyword evidence="3" id="KW-0804">Transcription</keyword>
<dbReference type="PANTHER" id="PTHR47506:SF6">
    <property type="entry name" value="HTH-TYPE TRANSCRIPTIONAL REPRESSOR NEMR"/>
    <property type="match status" value="1"/>
</dbReference>